<gene>
    <name evidence="3" type="ORF">SAMN05216302_103418</name>
</gene>
<feature type="domain" description="Type IV pilin Tt1218-like" evidence="2">
    <location>
        <begin position="42"/>
        <end position="108"/>
    </location>
</feature>
<dbReference type="RefSeq" id="WP_090702223.1">
    <property type="nucleotide sequence ID" value="NZ_FOSP01000034.1"/>
</dbReference>
<feature type="transmembrane region" description="Helical" evidence="1">
    <location>
        <begin position="20"/>
        <end position="41"/>
    </location>
</feature>
<keyword evidence="1" id="KW-1133">Transmembrane helix</keyword>
<reference evidence="4" key="1">
    <citation type="submission" date="2016-10" db="EMBL/GenBank/DDBJ databases">
        <authorList>
            <person name="Varghese N."/>
            <person name="Submissions S."/>
        </authorList>
    </citation>
    <scope>NUCLEOTIDE SEQUENCE [LARGE SCALE GENOMIC DNA]</scope>
    <source>
        <strain evidence="4">Nm69</strain>
    </source>
</reference>
<dbReference type="STRING" id="52441.SAMN05216302_103418"/>
<dbReference type="AlphaFoldDB" id="A0A1I4FAD1"/>
<evidence type="ECO:0000313" key="3">
    <source>
        <dbReference type="EMBL" id="SFL13766.1"/>
    </source>
</evidence>
<proteinExistence type="predicted"/>
<dbReference type="InterPro" id="IPR012902">
    <property type="entry name" value="N_methyl_site"/>
</dbReference>
<dbReference type="Pfam" id="PF22150">
    <property type="entry name" value="Tt1218-like"/>
    <property type="match status" value="1"/>
</dbReference>
<dbReference type="Pfam" id="PF07963">
    <property type="entry name" value="N_methyl"/>
    <property type="match status" value="1"/>
</dbReference>
<dbReference type="Proteomes" id="UP000199533">
    <property type="component" value="Unassembled WGS sequence"/>
</dbReference>
<dbReference type="NCBIfam" id="TIGR02523">
    <property type="entry name" value="type_IV_pilV"/>
    <property type="match status" value="1"/>
</dbReference>
<keyword evidence="4" id="KW-1185">Reference proteome</keyword>
<evidence type="ECO:0000313" key="4">
    <source>
        <dbReference type="Proteomes" id="UP000199533"/>
    </source>
</evidence>
<dbReference type="EMBL" id="FOSP01000034">
    <property type="protein sequence ID" value="SFL13766.1"/>
    <property type="molecule type" value="Genomic_DNA"/>
</dbReference>
<keyword evidence="1" id="KW-0812">Transmembrane</keyword>
<sequence>MFINNRLNLVGPNKQQGVSMLEVLVTILVLSFGLLGMAGLVTTGMKSNSTAHYRSIAVQQTHDIADRMRANLAGVRIGSYDALTTAIPASNDCVAAECDAAQVAAYDHAQWNTANSVLLPNGVGTVTGNLVNGFVIAVMWAEKEMGGGADPGCPGGTPAGTRCFLTRVSP</sequence>
<protein>
    <submittedName>
        <fullName evidence="3">Type IV pilus assembly protein PilV</fullName>
    </submittedName>
</protein>
<dbReference type="InterPro" id="IPR013362">
    <property type="entry name" value="Pilus_4_PilV"/>
</dbReference>
<evidence type="ECO:0000259" key="2">
    <source>
        <dbReference type="Pfam" id="PF22150"/>
    </source>
</evidence>
<accession>A0A1I4FAD1</accession>
<evidence type="ECO:0000256" key="1">
    <source>
        <dbReference type="SAM" id="Phobius"/>
    </source>
</evidence>
<name>A0A1I4FAD1_9PROT</name>
<dbReference type="InterPro" id="IPR054402">
    <property type="entry name" value="Tt1218-like_dom"/>
</dbReference>
<dbReference type="OrthoDB" id="8547299at2"/>
<keyword evidence="1" id="KW-0472">Membrane</keyword>
<organism evidence="3 4">
    <name type="scientific">Nitrosomonas aestuarii</name>
    <dbReference type="NCBI Taxonomy" id="52441"/>
    <lineage>
        <taxon>Bacteria</taxon>
        <taxon>Pseudomonadati</taxon>
        <taxon>Pseudomonadota</taxon>
        <taxon>Betaproteobacteria</taxon>
        <taxon>Nitrosomonadales</taxon>
        <taxon>Nitrosomonadaceae</taxon>
        <taxon>Nitrosomonas</taxon>
    </lineage>
</organism>